<proteinExistence type="predicted"/>
<dbReference type="Gene3D" id="3.30.710.10">
    <property type="entry name" value="Potassium Channel Kv1.1, Chain A"/>
    <property type="match status" value="1"/>
</dbReference>
<feature type="domain" description="BTB" evidence="2">
    <location>
        <begin position="15"/>
        <end position="88"/>
    </location>
</feature>
<name>A0AAD2JPE7_9STRA</name>
<dbReference type="SUPFAM" id="SSF54695">
    <property type="entry name" value="POZ domain"/>
    <property type="match status" value="1"/>
</dbReference>
<evidence type="ECO:0000313" key="4">
    <source>
        <dbReference type="Proteomes" id="UP001295423"/>
    </source>
</evidence>
<evidence type="ECO:0000313" key="3">
    <source>
        <dbReference type="EMBL" id="CAJ1969766.1"/>
    </source>
</evidence>
<feature type="compositionally biased region" description="Low complexity" evidence="1">
    <location>
        <begin position="208"/>
        <end position="226"/>
    </location>
</feature>
<accession>A0AAD2JPE7</accession>
<dbReference type="PANTHER" id="PTHR11145:SF8">
    <property type="entry name" value="RE57120P"/>
    <property type="match status" value="1"/>
</dbReference>
<feature type="region of interest" description="Disordered" evidence="1">
    <location>
        <begin position="205"/>
        <end position="227"/>
    </location>
</feature>
<comment type="caution">
    <text evidence="3">The sequence shown here is derived from an EMBL/GenBank/DDBJ whole genome shotgun (WGS) entry which is preliminary data.</text>
</comment>
<evidence type="ECO:0000256" key="1">
    <source>
        <dbReference type="SAM" id="MobiDB-lite"/>
    </source>
</evidence>
<dbReference type="InterPro" id="IPR045068">
    <property type="entry name" value="BACURD1-3"/>
</dbReference>
<dbReference type="InterPro" id="IPR003131">
    <property type="entry name" value="T1-type_BTB"/>
</dbReference>
<dbReference type="EMBL" id="CAKOGP040002425">
    <property type="protein sequence ID" value="CAJ1969766.1"/>
    <property type="molecule type" value="Genomic_DNA"/>
</dbReference>
<dbReference type="InterPro" id="IPR000210">
    <property type="entry name" value="BTB/POZ_dom"/>
</dbReference>
<reference evidence="3" key="1">
    <citation type="submission" date="2023-08" db="EMBL/GenBank/DDBJ databases">
        <authorList>
            <person name="Audoor S."/>
            <person name="Bilcke G."/>
        </authorList>
    </citation>
    <scope>NUCLEOTIDE SEQUENCE</scope>
</reference>
<dbReference type="PROSITE" id="PS50097">
    <property type="entry name" value="BTB"/>
    <property type="match status" value="1"/>
</dbReference>
<gene>
    <name evidence="3" type="ORF">CYCCA115_LOCUS23876</name>
</gene>
<protein>
    <recommendedName>
        <fullName evidence="2">BTB domain-containing protein</fullName>
    </recommendedName>
</protein>
<sequence length="441" mass="49953">MSPTITPRSLINSPDYVKLNVGGRIFSCSKITLTSCSGYFSSMFSNDWQGTCEHEIKDTISVYFLDQDPDAFQILLSYMRNGFIRSSAITETVLIEAEFLGLDSLIKSVKCSAYRYLHNHHSQSLQEDETCNCFDEKYGGILSSIQQGILPQSIQPSVRGRKEFAHLGISNDTAVIPTSNNSGNENLPCLMTKLILSQACWRNDNDDSTSTPTTIQTPTESQQSSSAELLATGDPPYCFPTLIESLNWLHRNGFVEKETDFLHCCADIYDQQPIDPRIIQLFGHTWFSRRVVKGEEESKNISTIPHWESPILYDDGPSGMNQNVNRTLLMDRREFAAMVSLFPEYQGDPLKREFVVAPSTGKINLKVIDDAAEVGYATSYTKYIHKNPVQWLATQGYTRAEREYSKSLQQLYREGSSKVHLWDNETISRIHVRVFSRDLVQ</sequence>
<dbReference type="Proteomes" id="UP001295423">
    <property type="component" value="Unassembled WGS sequence"/>
</dbReference>
<dbReference type="GO" id="GO:0051260">
    <property type="term" value="P:protein homooligomerization"/>
    <property type="evidence" value="ECO:0007669"/>
    <property type="project" value="InterPro"/>
</dbReference>
<dbReference type="Pfam" id="PF02214">
    <property type="entry name" value="BTB_2"/>
    <property type="match status" value="1"/>
</dbReference>
<evidence type="ECO:0000259" key="2">
    <source>
        <dbReference type="PROSITE" id="PS50097"/>
    </source>
</evidence>
<keyword evidence="4" id="KW-1185">Reference proteome</keyword>
<dbReference type="AlphaFoldDB" id="A0AAD2JPE7"/>
<dbReference type="InterPro" id="IPR011333">
    <property type="entry name" value="SKP1/BTB/POZ_sf"/>
</dbReference>
<dbReference type="SMART" id="SM00225">
    <property type="entry name" value="BTB"/>
    <property type="match status" value="1"/>
</dbReference>
<organism evidence="3 4">
    <name type="scientific">Cylindrotheca closterium</name>
    <dbReference type="NCBI Taxonomy" id="2856"/>
    <lineage>
        <taxon>Eukaryota</taxon>
        <taxon>Sar</taxon>
        <taxon>Stramenopiles</taxon>
        <taxon>Ochrophyta</taxon>
        <taxon>Bacillariophyta</taxon>
        <taxon>Bacillariophyceae</taxon>
        <taxon>Bacillariophycidae</taxon>
        <taxon>Bacillariales</taxon>
        <taxon>Bacillariaceae</taxon>
        <taxon>Cylindrotheca</taxon>
    </lineage>
</organism>
<dbReference type="PANTHER" id="PTHR11145">
    <property type="entry name" value="BTB/POZ DOMAIN-CONTAINING ADAPTER FOR CUL3-MEDIATED RHOA DEGRADATION PROTEIN FAMILY MEMBER"/>
    <property type="match status" value="1"/>
</dbReference>
<dbReference type="CDD" id="cd18316">
    <property type="entry name" value="BTB_POZ_KCTD-like"/>
    <property type="match status" value="1"/>
</dbReference>